<sequence length="275" mass="32032">MAADFMRPLRQLSRVEDLSPDDKNWFCHQALYCIRMTNPAVVEDDLKEPNGKYHPHVSWLTKVFDNGSWNSTHRPSPPTEPEAKGIQGCVIVGEFKEDLPEFAKNREQWARRLEDKGDGVGQQQVQTHRCRKKGAMAYMRYRVDTLLDAVIPEYLDAKCRWAPADLIDFDDGVKPNDITRAQAMNCQDKYQKYLTVNWNSHLLVYLFRKRLYEDNLDEDHQPFEITGVKEYTKADYRKTPLISSYLQDMVLGATLRYGEVRSWGITDHVVPCVWL</sequence>
<proteinExistence type="predicted"/>
<gene>
    <name evidence="1" type="ORF">PG993_000436</name>
</gene>
<dbReference type="EMBL" id="JAQQWK010000001">
    <property type="protein sequence ID" value="KAK8055209.1"/>
    <property type="molecule type" value="Genomic_DNA"/>
</dbReference>
<evidence type="ECO:0000313" key="2">
    <source>
        <dbReference type="Proteomes" id="UP001444661"/>
    </source>
</evidence>
<organism evidence="1 2">
    <name type="scientific">Apiospora rasikravindrae</name>
    <dbReference type="NCBI Taxonomy" id="990691"/>
    <lineage>
        <taxon>Eukaryota</taxon>
        <taxon>Fungi</taxon>
        <taxon>Dikarya</taxon>
        <taxon>Ascomycota</taxon>
        <taxon>Pezizomycotina</taxon>
        <taxon>Sordariomycetes</taxon>
        <taxon>Xylariomycetidae</taxon>
        <taxon>Amphisphaeriales</taxon>
        <taxon>Apiosporaceae</taxon>
        <taxon>Apiospora</taxon>
    </lineage>
</organism>
<comment type="caution">
    <text evidence="1">The sequence shown here is derived from an EMBL/GenBank/DDBJ whole genome shotgun (WGS) entry which is preliminary data.</text>
</comment>
<reference evidence="1 2" key="1">
    <citation type="submission" date="2023-01" db="EMBL/GenBank/DDBJ databases">
        <title>Analysis of 21 Apiospora genomes using comparative genomics revels a genus with tremendous synthesis potential of carbohydrate active enzymes and secondary metabolites.</title>
        <authorList>
            <person name="Sorensen T."/>
        </authorList>
    </citation>
    <scope>NUCLEOTIDE SEQUENCE [LARGE SCALE GENOMIC DNA]</scope>
    <source>
        <strain evidence="1 2">CBS 33761</strain>
    </source>
</reference>
<protein>
    <submittedName>
        <fullName evidence="1">Uncharacterized protein</fullName>
    </submittedName>
</protein>
<evidence type="ECO:0000313" key="1">
    <source>
        <dbReference type="EMBL" id="KAK8055209.1"/>
    </source>
</evidence>
<dbReference type="Proteomes" id="UP001444661">
    <property type="component" value="Unassembled WGS sequence"/>
</dbReference>
<keyword evidence="2" id="KW-1185">Reference proteome</keyword>
<name>A0ABR1U8K8_9PEZI</name>
<accession>A0ABR1U8K8</accession>